<evidence type="ECO:0000313" key="2">
    <source>
        <dbReference type="Proteomes" id="UP000002499"/>
    </source>
</evidence>
<evidence type="ECO:0000313" key="1">
    <source>
        <dbReference type="EMBL" id="EFY84242.1"/>
    </source>
</evidence>
<dbReference type="Proteomes" id="UP000002499">
    <property type="component" value="Unassembled WGS sequence"/>
</dbReference>
<dbReference type="HOGENOM" id="CLU_1917537_0_0_1"/>
<dbReference type="AlphaFoldDB" id="E9EIM2"/>
<reference evidence="1 2" key="1">
    <citation type="journal article" date="2011" name="PLoS Genet.">
        <title>Genome sequencing and comparative transcriptomics of the model entomopathogenic fungi Metarhizium anisopliae and M. acridum.</title>
        <authorList>
            <person name="Gao Q."/>
            <person name="Jin K."/>
            <person name="Ying S.H."/>
            <person name="Zhang Y."/>
            <person name="Xiao G."/>
            <person name="Shang Y."/>
            <person name="Duan Z."/>
            <person name="Hu X."/>
            <person name="Xie X.Q."/>
            <person name="Zhou G."/>
            <person name="Peng G."/>
            <person name="Luo Z."/>
            <person name="Huang W."/>
            <person name="Wang B."/>
            <person name="Fang W."/>
            <person name="Wang S."/>
            <person name="Zhong Y."/>
            <person name="Ma L.J."/>
            <person name="St Leger R.J."/>
            <person name="Zhao G.P."/>
            <person name="Pei Y."/>
            <person name="Feng M.G."/>
            <person name="Xia Y."/>
            <person name="Wang C."/>
        </authorList>
    </citation>
    <scope>NUCLEOTIDE SEQUENCE [LARGE SCALE GENOMIC DNA]</scope>
    <source>
        <strain evidence="1 2">CQMa 102</strain>
    </source>
</reference>
<proteinExistence type="predicted"/>
<protein>
    <submittedName>
        <fullName evidence="1">TPR domain-containing protein</fullName>
    </submittedName>
</protein>
<dbReference type="EMBL" id="GL698645">
    <property type="protein sequence ID" value="EFY84242.1"/>
    <property type="molecule type" value="Genomic_DNA"/>
</dbReference>
<accession>E9EIM2</accession>
<organism evidence="2">
    <name type="scientific">Metarhizium acridum (strain CQMa 102)</name>
    <dbReference type="NCBI Taxonomy" id="655827"/>
    <lineage>
        <taxon>Eukaryota</taxon>
        <taxon>Fungi</taxon>
        <taxon>Dikarya</taxon>
        <taxon>Ascomycota</taxon>
        <taxon>Pezizomycotina</taxon>
        <taxon>Sordariomycetes</taxon>
        <taxon>Hypocreomycetidae</taxon>
        <taxon>Hypocreales</taxon>
        <taxon>Clavicipitaceae</taxon>
        <taxon>Metarhizium</taxon>
    </lineage>
</organism>
<sequence length="132" mass="15044">MAWRKRSQVTRWLWRTRSPKRPRLAFSIKPVALAEYDKCNDDYTATMQCVYEAFPDDDDVTVLFVEALITSTPRRLWDMKTRLPATGTDTLGAMAICKNNDAAGKARHLGILHVNAKGPFQWKKAAIHRGPQ</sequence>
<keyword evidence="2" id="KW-1185">Reference proteome</keyword>
<gene>
    <name evidence="1" type="ORF">MAC_09720</name>
</gene>
<name>E9EIM2_METAQ</name>
<dbReference type="InParanoid" id="E9EIM2"/>